<feature type="chain" id="PRO_5042184198" evidence="2">
    <location>
        <begin position="18"/>
        <end position="386"/>
    </location>
</feature>
<keyword evidence="2" id="KW-0732">Signal</keyword>
<accession>A0AAE0FTA8</accession>
<dbReference type="EMBL" id="LGRX02013758">
    <property type="protein sequence ID" value="KAK3265672.1"/>
    <property type="molecule type" value="Genomic_DNA"/>
</dbReference>
<feature type="signal peptide" evidence="2">
    <location>
        <begin position="1"/>
        <end position="17"/>
    </location>
</feature>
<comment type="caution">
    <text evidence="3">The sequence shown here is derived from an EMBL/GenBank/DDBJ whole genome shotgun (WGS) entry which is preliminary data.</text>
</comment>
<protein>
    <submittedName>
        <fullName evidence="3">Uncharacterized protein</fullName>
    </submittedName>
</protein>
<dbReference type="Gene3D" id="2.130.10.30">
    <property type="entry name" value="Regulator of chromosome condensation 1/beta-lactamase-inhibitor protein II"/>
    <property type="match status" value="2"/>
</dbReference>
<dbReference type="SUPFAM" id="SSF50985">
    <property type="entry name" value="RCC1/BLIP-II"/>
    <property type="match status" value="1"/>
</dbReference>
<evidence type="ECO:0000313" key="4">
    <source>
        <dbReference type="Proteomes" id="UP001190700"/>
    </source>
</evidence>
<sequence length="386" mass="40858">MIHILASVLALTSVVSTAKQHGSVPGLDVGPQHVDYFLGSERTTFHPSSGGRQRALLHDITGLDCRGGHCSVDTGAEHSCARVDAGLRCWGKNELGQLGLETKNLTIGNTHESMPPPFVNVGGEVHALSTGYSHTCVVLESGEVRCWGLNFDGQLGVGHTRIVGGDPGDMPPLDVTVNGSAVQVSCGKAHTCVLLEEGEVRCWGNNEFGQLGYGHTRSLGDEPGEMPPPVVDLGGKVLQISAGQYFNCALMEGGDVRCWGDSRFGQTGNTSYISETAALARIERLSSDMIGDEPGERHPPQLVARHQLIAPSPASSGASLTCLVTFMGSRPSPVDSVFPILCVDVAALELCIATMQFHVIAFLRPAYHPSNGHSTSRAGVSPFQWS</sequence>
<dbReference type="AlphaFoldDB" id="A0AAE0FTA8"/>
<dbReference type="GO" id="GO:0005737">
    <property type="term" value="C:cytoplasm"/>
    <property type="evidence" value="ECO:0007669"/>
    <property type="project" value="TreeGrafter"/>
</dbReference>
<evidence type="ECO:0000313" key="3">
    <source>
        <dbReference type="EMBL" id="KAK3265672.1"/>
    </source>
</evidence>
<dbReference type="InterPro" id="IPR009091">
    <property type="entry name" value="RCC1/BLIP-II"/>
</dbReference>
<reference evidence="3 4" key="1">
    <citation type="journal article" date="2015" name="Genome Biol. Evol.">
        <title>Comparative Genomics of a Bacterivorous Green Alga Reveals Evolutionary Causalities and Consequences of Phago-Mixotrophic Mode of Nutrition.</title>
        <authorList>
            <person name="Burns J.A."/>
            <person name="Paasch A."/>
            <person name="Narechania A."/>
            <person name="Kim E."/>
        </authorList>
    </citation>
    <scope>NUCLEOTIDE SEQUENCE [LARGE SCALE GENOMIC DNA]</scope>
    <source>
        <strain evidence="3 4">PLY_AMNH</strain>
    </source>
</reference>
<feature type="repeat" description="RCC1" evidence="1">
    <location>
        <begin position="142"/>
        <end position="197"/>
    </location>
</feature>
<dbReference type="InterPro" id="IPR051553">
    <property type="entry name" value="Ran_GTPase-activating"/>
</dbReference>
<feature type="repeat" description="RCC1" evidence="1">
    <location>
        <begin position="85"/>
        <end position="141"/>
    </location>
</feature>
<dbReference type="PANTHER" id="PTHR45982">
    <property type="entry name" value="REGULATOR OF CHROMOSOME CONDENSATION"/>
    <property type="match status" value="1"/>
</dbReference>
<proteinExistence type="predicted"/>
<feature type="repeat" description="RCC1" evidence="1">
    <location>
        <begin position="198"/>
        <end position="253"/>
    </location>
</feature>
<dbReference type="InterPro" id="IPR000408">
    <property type="entry name" value="Reg_chr_condens"/>
</dbReference>
<gene>
    <name evidence="3" type="ORF">CYMTET_25664</name>
</gene>
<dbReference type="PROSITE" id="PS50012">
    <property type="entry name" value="RCC1_3"/>
    <property type="match status" value="3"/>
</dbReference>
<dbReference type="PRINTS" id="PR00633">
    <property type="entry name" value="RCCNDNSATION"/>
</dbReference>
<dbReference type="Proteomes" id="UP001190700">
    <property type="component" value="Unassembled WGS sequence"/>
</dbReference>
<evidence type="ECO:0000256" key="1">
    <source>
        <dbReference type="PROSITE-ProRule" id="PRU00235"/>
    </source>
</evidence>
<dbReference type="Pfam" id="PF13540">
    <property type="entry name" value="RCC1_2"/>
    <property type="match status" value="3"/>
</dbReference>
<keyword evidence="4" id="KW-1185">Reference proteome</keyword>
<evidence type="ECO:0000256" key="2">
    <source>
        <dbReference type="SAM" id="SignalP"/>
    </source>
</evidence>
<dbReference type="PANTHER" id="PTHR45982:SF1">
    <property type="entry name" value="REGULATOR OF CHROMOSOME CONDENSATION"/>
    <property type="match status" value="1"/>
</dbReference>
<name>A0AAE0FTA8_9CHLO</name>
<dbReference type="GO" id="GO:0005085">
    <property type="term" value="F:guanyl-nucleotide exchange factor activity"/>
    <property type="evidence" value="ECO:0007669"/>
    <property type="project" value="TreeGrafter"/>
</dbReference>
<organism evidence="3 4">
    <name type="scientific">Cymbomonas tetramitiformis</name>
    <dbReference type="NCBI Taxonomy" id="36881"/>
    <lineage>
        <taxon>Eukaryota</taxon>
        <taxon>Viridiplantae</taxon>
        <taxon>Chlorophyta</taxon>
        <taxon>Pyramimonadophyceae</taxon>
        <taxon>Pyramimonadales</taxon>
        <taxon>Pyramimonadaceae</taxon>
        <taxon>Cymbomonas</taxon>
    </lineage>
</organism>